<dbReference type="RefSeq" id="WP_012900246.1">
    <property type="nucleotide sequence ID" value="NC_013665.1"/>
</dbReference>
<dbReference type="GO" id="GO:0006508">
    <property type="term" value="P:proteolysis"/>
    <property type="evidence" value="ECO:0007669"/>
    <property type="project" value="UniProtKB-KW"/>
</dbReference>
<keyword evidence="4" id="KW-0720">Serine protease</keyword>
<dbReference type="InterPro" id="IPR029045">
    <property type="entry name" value="ClpP/crotonase-like_dom_sf"/>
</dbReference>
<evidence type="ECO:0000259" key="6">
    <source>
        <dbReference type="Pfam" id="PF01343"/>
    </source>
</evidence>
<dbReference type="InParanoid" id="D1YYP5"/>
<evidence type="ECO:0000313" key="7">
    <source>
        <dbReference type="EMBL" id="BAI61567.1"/>
    </source>
</evidence>
<evidence type="ECO:0000256" key="1">
    <source>
        <dbReference type="ARBA" id="ARBA00008683"/>
    </source>
</evidence>
<comment type="similarity">
    <text evidence="1">Belongs to the peptidase S49 family.</text>
</comment>
<keyword evidence="8" id="KW-1185">Reference proteome</keyword>
<evidence type="ECO:0000256" key="4">
    <source>
        <dbReference type="ARBA" id="ARBA00022825"/>
    </source>
</evidence>
<dbReference type="Pfam" id="PF01343">
    <property type="entry name" value="Peptidase_S49"/>
    <property type="match status" value="1"/>
</dbReference>
<reference evidence="7 8" key="2">
    <citation type="journal article" date="2008" name="Int. J. Syst. Evol. Microbiol.">
        <title>Methanocella paludicola gen. nov., sp. nov., a methane-producing archaeon, the first isolate of the lineage 'Rice Cluster I', and proposal of the new archaeal order Methanocellales ord. nov.</title>
        <authorList>
            <person name="Sakai S."/>
            <person name="Imachi H."/>
            <person name="Hanada S."/>
            <person name="Ohashi A."/>
            <person name="Harada H."/>
            <person name="Kamagata Y."/>
        </authorList>
    </citation>
    <scope>NUCLEOTIDE SEQUENCE [LARGE SCALE GENOMIC DNA]</scope>
    <source>
        <strain evidence="8">DSM 17711 / JCM 13418 / NBRC 101707 / SANAE</strain>
    </source>
</reference>
<dbReference type="InterPro" id="IPR002142">
    <property type="entry name" value="Peptidase_S49"/>
</dbReference>
<keyword evidence="5" id="KW-0812">Transmembrane</keyword>
<evidence type="ECO:0000256" key="2">
    <source>
        <dbReference type="ARBA" id="ARBA00022670"/>
    </source>
</evidence>
<protein>
    <submittedName>
        <fullName evidence="7">Signal peptide peptidase</fullName>
    </submittedName>
</protein>
<dbReference type="GeneID" id="8681441"/>
<dbReference type="eggNOG" id="arCOG01311">
    <property type="taxonomic scope" value="Archaea"/>
</dbReference>
<dbReference type="GO" id="GO:0008236">
    <property type="term" value="F:serine-type peptidase activity"/>
    <property type="evidence" value="ECO:0007669"/>
    <property type="project" value="UniProtKB-KW"/>
</dbReference>
<sequence>MDNDKLLVSPHKNRWLLAAVFVVIGLLAVTVLWSAYAGITHQQVIPGSIAKAFGGGKTQKVAVIYVEGQMVADKSEDAAKGSAFSSDIVKCMRAATDDPEVKAIVLRVNSPGGTPVAAEEIISQINRTKAVKPVVISMGDMATSAAYYISSQANRIVANPDTFTGSIGVIWTFKNKSKAYDELGVTVYVAKSGNFKDMGSEWRGLTENEKSYVNAIINESYDRFVTNVAKGRNMSVDKVKEIADGRIFTGTTAKGMGLVDDIGGLYDAVSIARNMSNTKGKVTIVYMNEPTVK</sequence>
<dbReference type="InterPro" id="IPR004635">
    <property type="entry name" value="Pept_S49_SppA"/>
</dbReference>
<feature type="domain" description="Peptidase S49" evidence="6">
    <location>
        <begin position="128"/>
        <end position="275"/>
    </location>
</feature>
<dbReference type="AlphaFoldDB" id="D1YYP5"/>
<feature type="transmembrane region" description="Helical" evidence="5">
    <location>
        <begin position="15"/>
        <end position="36"/>
    </location>
</feature>
<dbReference type="EMBL" id="AP011532">
    <property type="protein sequence ID" value="BAI61567.1"/>
    <property type="molecule type" value="Genomic_DNA"/>
</dbReference>
<keyword evidence="2" id="KW-0645">Protease</keyword>
<keyword evidence="5" id="KW-0472">Membrane</keyword>
<dbReference type="STRING" id="304371.MCP_1495"/>
<dbReference type="InterPro" id="IPR047272">
    <property type="entry name" value="S49_SppA_C"/>
</dbReference>
<dbReference type="KEGG" id="mpd:MCP_1495"/>
<evidence type="ECO:0000256" key="5">
    <source>
        <dbReference type="SAM" id="Phobius"/>
    </source>
</evidence>
<dbReference type="Proteomes" id="UP000001882">
    <property type="component" value="Chromosome"/>
</dbReference>
<keyword evidence="3" id="KW-0378">Hydrolase</keyword>
<reference evidence="7 8" key="1">
    <citation type="journal article" date="2007" name="Appl. Environ. Microbiol.">
        <title>Isolation of key methanogens for global methane emission from rice paddy fields: a novel isolate affiliated with the clone cluster rice cluster I.</title>
        <authorList>
            <person name="Sakai S."/>
            <person name="Imachi H."/>
            <person name="Sekiguchi Y."/>
            <person name="Ohashi A."/>
            <person name="Harada H."/>
            <person name="Kamagata Y."/>
        </authorList>
    </citation>
    <scope>NUCLEOTIDE SEQUENCE [LARGE SCALE GENOMIC DNA]</scope>
    <source>
        <strain evidence="8">DSM 17711 / JCM 13418 / NBRC 101707 / SANAE</strain>
    </source>
</reference>
<dbReference type="PANTHER" id="PTHR42987:SF4">
    <property type="entry name" value="PROTEASE SOHB-RELATED"/>
    <property type="match status" value="1"/>
</dbReference>
<proteinExistence type="inferred from homology"/>
<reference evidence="8" key="3">
    <citation type="journal article" date="2011" name="PLoS ONE">
        <title>Genome sequence of a mesophilic hydrogenotrophic methanogen Methanocella paludicola, the first cultivated representative of the order Methanocellales.</title>
        <authorList>
            <person name="Sakai S."/>
            <person name="Takaki Y."/>
            <person name="Shimamura S."/>
            <person name="Sekine M."/>
            <person name="Tajima T."/>
            <person name="Kosugi H."/>
            <person name="Ichikawa N."/>
            <person name="Tasumi E."/>
            <person name="Hiraki A.T."/>
            <person name="Shimizu A."/>
            <person name="Kato Y."/>
            <person name="Nishiko R."/>
            <person name="Mori K."/>
            <person name="Fujita N."/>
            <person name="Imachi H."/>
            <person name="Takai K."/>
        </authorList>
    </citation>
    <scope>NUCLEOTIDE SEQUENCE [LARGE SCALE GENOMIC DNA]</scope>
    <source>
        <strain evidence="8">DSM 17711 / JCM 13418 / NBRC 101707 / SANAE</strain>
    </source>
</reference>
<dbReference type="Gene3D" id="3.90.226.10">
    <property type="entry name" value="2-enoyl-CoA Hydratase, Chain A, domain 1"/>
    <property type="match status" value="2"/>
</dbReference>
<dbReference type="CDD" id="cd07023">
    <property type="entry name" value="S49_Sppa_N_C"/>
    <property type="match status" value="1"/>
</dbReference>
<evidence type="ECO:0000313" key="8">
    <source>
        <dbReference type="Proteomes" id="UP000001882"/>
    </source>
</evidence>
<keyword evidence="5" id="KW-1133">Transmembrane helix</keyword>
<evidence type="ECO:0000256" key="3">
    <source>
        <dbReference type="ARBA" id="ARBA00022801"/>
    </source>
</evidence>
<organism evidence="7 8">
    <name type="scientific">Methanocella paludicola (strain DSM 17711 / JCM 13418 / NBRC 101707 / SANAE)</name>
    <dbReference type="NCBI Taxonomy" id="304371"/>
    <lineage>
        <taxon>Archaea</taxon>
        <taxon>Methanobacteriati</taxon>
        <taxon>Methanobacteriota</taxon>
        <taxon>Stenosarchaea group</taxon>
        <taxon>Methanomicrobia</taxon>
        <taxon>Methanocellales</taxon>
        <taxon>Methanocellaceae</taxon>
        <taxon>Methanocella</taxon>
    </lineage>
</organism>
<dbReference type="PANTHER" id="PTHR42987">
    <property type="entry name" value="PEPTIDASE S49"/>
    <property type="match status" value="1"/>
</dbReference>
<name>D1YYP5_METPS</name>
<dbReference type="SUPFAM" id="SSF52096">
    <property type="entry name" value="ClpP/crotonase"/>
    <property type="match status" value="1"/>
</dbReference>
<dbReference type="NCBIfam" id="TIGR00706">
    <property type="entry name" value="SppA_dom"/>
    <property type="match status" value="1"/>
</dbReference>
<accession>D1YYP5</accession>
<gene>
    <name evidence="7" type="ordered locus">MCP_1495</name>
</gene>